<accession>A0A6L2QBV3</accession>
<gene>
    <name evidence="1" type="ORF">Cfor_06645</name>
</gene>
<dbReference type="InParanoid" id="A0A6L2QBV3"/>
<protein>
    <submittedName>
        <fullName evidence="1">Uncharacterized protein</fullName>
    </submittedName>
</protein>
<organism evidence="1 2">
    <name type="scientific">Coptotermes formosanus</name>
    <name type="common">Formosan subterranean termite</name>
    <dbReference type="NCBI Taxonomy" id="36987"/>
    <lineage>
        <taxon>Eukaryota</taxon>
        <taxon>Metazoa</taxon>
        <taxon>Ecdysozoa</taxon>
        <taxon>Arthropoda</taxon>
        <taxon>Hexapoda</taxon>
        <taxon>Insecta</taxon>
        <taxon>Pterygota</taxon>
        <taxon>Neoptera</taxon>
        <taxon>Polyneoptera</taxon>
        <taxon>Dictyoptera</taxon>
        <taxon>Blattodea</taxon>
        <taxon>Blattoidea</taxon>
        <taxon>Termitoidae</taxon>
        <taxon>Rhinotermitidae</taxon>
        <taxon>Coptotermes</taxon>
    </lineage>
</organism>
<dbReference type="Proteomes" id="UP000502823">
    <property type="component" value="Unassembled WGS sequence"/>
</dbReference>
<comment type="caution">
    <text evidence="1">The sequence shown here is derived from an EMBL/GenBank/DDBJ whole genome shotgun (WGS) entry which is preliminary data.</text>
</comment>
<dbReference type="AlphaFoldDB" id="A0A6L2QBV3"/>
<evidence type="ECO:0000313" key="1">
    <source>
        <dbReference type="EMBL" id="GFG40608.1"/>
    </source>
</evidence>
<proteinExistence type="predicted"/>
<evidence type="ECO:0000313" key="2">
    <source>
        <dbReference type="Proteomes" id="UP000502823"/>
    </source>
</evidence>
<dbReference type="OrthoDB" id="7695790at2759"/>
<sequence>MVGTWWYRNELPRKIDILHFNPAQHKHVRYSLGLISVTIVCHGTEKMRNENGRMLKKGQEHVNTGVTIQGQNNSSALFPTIPEDVSAERDSVTLDLEPIFVKPRALVPGATLSPVFLSEGHRTFWNPISYLGGPRLLSPNMTRASKESVLSVD</sequence>
<dbReference type="EMBL" id="BLKM01002316">
    <property type="protein sequence ID" value="GFG40608.1"/>
    <property type="molecule type" value="Genomic_DNA"/>
</dbReference>
<reference evidence="2" key="1">
    <citation type="submission" date="2020-01" db="EMBL/GenBank/DDBJ databases">
        <title>Draft genome sequence of the Termite Coptotermes fromosanus.</title>
        <authorList>
            <person name="Itakura S."/>
            <person name="Yosikawa Y."/>
            <person name="Umezawa K."/>
        </authorList>
    </citation>
    <scope>NUCLEOTIDE SEQUENCE [LARGE SCALE GENOMIC DNA]</scope>
</reference>
<keyword evidence="2" id="KW-1185">Reference proteome</keyword>
<name>A0A6L2QBV3_COPFO</name>